<keyword evidence="6 9" id="KW-0547">Nucleotide-binding</keyword>
<dbReference type="Gene3D" id="3.40.50.300">
    <property type="entry name" value="P-loop containing nucleotide triphosphate hydrolases"/>
    <property type="match status" value="1"/>
</dbReference>
<dbReference type="GO" id="GO:0009432">
    <property type="term" value="P:SOS response"/>
    <property type="evidence" value="ECO:0007669"/>
    <property type="project" value="UniProtKB-UniRule"/>
</dbReference>
<keyword evidence="13" id="KW-1185">Reference proteome</keyword>
<name>A0A4R6XUN0_9GAMM</name>
<dbReference type="EMBL" id="SNZB01000001">
    <property type="protein sequence ID" value="TDR23715.1"/>
    <property type="molecule type" value="Genomic_DNA"/>
</dbReference>
<dbReference type="Pfam" id="PF02463">
    <property type="entry name" value="SMC_N"/>
    <property type="match status" value="1"/>
</dbReference>
<keyword evidence="4 9" id="KW-0963">Cytoplasm</keyword>
<evidence type="ECO:0000256" key="4">
    <source>
        <dbReference type="ARBA" id="ARBA00022490"/>
    </source>
</evidence>
<dbReference type="GO" id="GO:0006260">
    <property type="term" value="P:DNA replication"/>
    <property type="evidence" value="ECO:0007669"/>
    <property type="project" value="UniProtKB-UniRule"/>
</dbReference>
<evidence type="ECO:0000256" key="10">
    <source>
        <dbReference type="RuleBase" id="RU000578"/>
    </source>
</evidence>
<evidence type="ECO:0000256" key="9">
    <source>
        <dbReference type="HAMAP-Rule" id="MF_00365"/>
    </source>
</evidence>
<accession>A0A4R6XUN0</accession>
<dbReference type="AlphaFoldDB" id="A0A4R6XUN0"/>
<dbReference type="Gene3D" id="1.20.1050.90">
    <property type="entry name" value="RecF/RecN/SMC, N-terminal domain"/>
    <property type="match status" value="1"/>
</dbReference>
<dbReference type="RefSeq" id="WP_099017666.1">
    <property type="nucleotide sequence ID" value="NZ_NIHB01000001.1"/>
</dbReference>
<evidence type="ECO:0000256" key="5">
    <source>
        <dbReference type="ARBA" id="ARBA00022705"/>
    </source>
</evidence>
<gene>
    <name evidence="9" type="primary">recF</name>
    <name evidence="12" type="ORF">C8D91_0579</name>
</gene>
<reference evidence="12 13" key="1">
    <citation type="submission" date="2019-03" db="EMBL/GenBank/DDBJ databases">
        <title>Genomic Encyclopedia of Type Strains, Phase IV (KMG-IV): sequencing the most valuable type-strain genomes for metagenomic binning, comparative biology and taxonomic classification.</title>
        <authorList>
            <person name="Goeker M."/>
        </authorList>
    </citation>
    <scope>NUCLEOTIDE SEQUENCE [LARGE SCALE GENOMIC DNA]</scope>
    <source>
        <strain evidence="12 13">DSM 25488</strain>
    </source>
</reference>
<keyword evidence="7 9" id="KW-0067">ATP-binding</keyword>
<keyword evidence="5 9" id="KW-0235">DNA replication</keyword>
<keyword evidence="9 10" id="KW-0742">SOS response</keyword>
<evidence type="ECO:0000256" key="2">
    <source>
        <dbReference type="ARBA" id="ARBA00008016"/>
    </source>
</evidence>
<dbReference type="InterPro" id="IPR027417">
    <property type="entry name" value="P-loop_NTPase"/>
</dbReference>
<feature type="domain" description="RecF/RecN/SMC N-terminal" evidence="11">
    <location>
        <begin position="2"/>
        <end position="353"/>
    </location>
</feature>
<keyword evidence="9 10" id="KW-0227">DNA damage</keyword>
<feature type="binding site" evidence="9">
    <location>
        <begin position="30"/>
        <end position="37"/>
    </location>
    <ligand>
        <name>ATP</name>
        <dbReference type="ChEBI" id="CHEBI:30616"/>
    </ligand>
</feature>
<evidence type="ECO:0000256" key="1">
    <source>
        <dbReference type="ARBA" id="ARBA00004496"/>
    </source>
</evidence>
<evidence type="ECO:0000256" key="8">
    <source>
        <dbReference type="ARBA" id="ARBA00023125"/>
    </source>
</evidence>
<dbReference type="GO" id="GO:0003697">
    <property type="term" value="F:single-stranded DNA binding"/>
    <property type="evidence" value="ECO:0007669"/>
    <property type="project" value="UniProtKB-UniRule"/>
</dbReference>
<dbReference type="PANTHER" id="PTHR32182:SF0">
    <property type="entry name" value="DNA REPLICATION AND REPAIR PROTEIN RECF"/>
    <property type="match status" value="1"/>
</dbReference>
<dbReference type="InterPro" id="IPR018078">
    <property type="entry name" value="DNA-binding_RecF_CS"/>
</dbReference>
<dbReference type="GO" id="GO:0005737">
    <property type="term" value="C:cytoplasm"/>
    <property type="evidence" value="ECO:0007669"/>
    <property type="project" value="UniProtKB-SubCell"/>
</dbReference>
<dbReference type="HAMAP" id="MF_00365">
    <property type="entry name" value="RecF"/>
    <property type="match status" value="1"/>
</dbReference>
<dbReference type="NCBIfam" id="TIGR00611">
    <property type="entry name" value="recf"/>
    <property type="match status" value="1"/>
</dbReference>
<organism evidence="12 13">
    <name type="scientific">Marinicella litoralis</name>
    <dbReference type="NCBI Taxonomy" id="644220"/>
    <lineage>
        <taxon>Bacteria</taxon>
        <taxon>Pseudomonadati</taxon>
        <taxon>Pseudomonadota</taxon>
        <taxon>Gammaproteobacteria</taxon>
        <taxon>Lysobacterales</taxon>
        <taxon>Marinicellaceae</taxon>
        <taxon>Marinicella</taxon>
    </lineage>
</organism>
<dbReference type="PANTHER" id="PTHR32182">
    <property type="entry name" value="DNA REPLICATION AND REPAIR PROTEIN RECF"/>
    <property type="match status" value="1"/>
</dbReference>
<dbReference type="OrthoDB" id="9803889at2"/>
<sequence length="363" mass="41866">MFIKQLKINGFRCFESVDLVFNKQINVFYGNNGSGKTSVLEAIYWLSTGKSFRSKKNKVLIKHNQTEFILFSTFHKGSDTGIQNLGAGFNKTNQKKSIRLNHNNVSNQSEIAHLIPVVSIDPDSYLLIDQTPNFRRSFLDWLVFHVKPSYLNVWTQTTRCHRQLNALFKTKQFTQIDQWQEQYVNFATRLNTSRFEVFEKLKLKVEQKINQFIPELDGFTLDYHQGWNKDLSLSELLIKEKDKNISYGNLFSGVHKMDIKCKVNSTAAQDILSRGQKKMISIMFYLSFIELLTEATGIDPVVCLDDFDAELDVNKTSLLCEFINTTNNQIFITTVDQHKISSLFDDVGVFHVKHDGNIESISD</sequence>
<comment type="similarity">
    <text evidence="2 9 10">Belongs to the RecF family.</text>
</comment>
<dbReference type="Proteomes" id="UP000295724">
    <property type="component" value="Unassembled WGS sequence"/>
</dbReference>
<evidence type="ECO:0000259" key="11">
    <source>
        <dbReference type="Pfam" id="PF02463"/>
    </source>
</evidence>
<dbReference type="PROSITE" id="PS00618">
    <property type="entry name" value="RECF_2"/>
    <property type="match status" value="1"/>
</dbReference>
<evidence type="ECO:0000313" key="13">
    <source>
        <dbReference type="Proteomes" id="UP000295724"/>
    </source>
</evidence>
<protein>
    <recommendedName>
        <fullName evidence="3 9">DNA replication and repair protein RecF</fullName>
    </recommendedName>
</protein>
<evidence type="ECO:0000256" key="3">
    <source>
        <dbReference type="ARBA" id="ARBA00020170"/>
    </source>
</evidence>
<keyword evidence="9 10" id="KW-0234">DNA repair</keyword>
<keyword evidence="8 9" id="KW-0238">DNA-binding</keyword>
<evidence type="ECO:0000313" key="12">
    <source>
        <dbReference type="EMBL" id="TDR23715.1"/>
    </source>
</evidence>
<evidence type="ECO:0000256" key="6">
    <source>
        <dbReference type="ARBA" id="ARBA00022741"/>
    </source>
</evidence>
<dbReference type="InterPro" id="IPR042174">
    <property type="entry name" value="RecF_2"/>
</dbReference>
<dbReference type="GO" id="GO:0005524">
    <property type="term" value="F:ATP binding"/>
    <property type="evidence" value="ECO:0007669"/>
    <property type="project" value="UniProtKB-UniRule"/>
</dbReference>
<proteinExistence type="inferred from homology"/>
<comment type="caution">
    <text evidence="12">The sequence shown here is derived from an EMBL/GenBank/DDBJ whole genome shotgun (WGS) entry which is preliminary data.</text>
</comment>
<dbReference type="GO" id="GO:0000731">
    <property type="term" value="P:DNA synthesis involved in DNA repair"/>
    <property type="evidence" value="ECO:0007669"/>
    <property type="project" value="TreeGrafter"/>
</dbReference>
<dbReference type="InterPro" id="IPR001238">
    <property type="entry name" value="DNA-binding_RecF"/>
</dbReference>
<dbReference type="SUPFAM" id="SSF52540">
    <property type="entry name" value="P-loop containing nucleoside triphosphate hydrolases"/>
    <property type="match status" value="1"/>
</dbReference>
<evidence type="ECO:0000256" key="7">
    <source>
        <dbReference type="ARBA" id="ARBA00022840"/>
    </source>
</evidence>
<dbReference type="InterPro" id="IPR003395">
    <property type="entry name" value="RecF/RecN/SMC_N"/>
</dbReference>
<comment type="function">
    <text evidence="9 10">The RecF protein is involved in DNA metabolism; it is required for DNA replication and normal SOS inducibility. RecF binds preferentially to single-stranded, linear DNA. It also seems to bind ATP.</text>
</comment>
<comment type="subcellular location">
    <subcellularLocation>
        <location evidence="1 9 10">Cytoplasm</location>
    </subcellularLocation>
</comment>
<dbReference type="GO" id="GO:0006302">
    <property type="term" value="P:double-strand break repair"/>
    <property type="evidence" value="ECO:0007669"/>
    <property type="project" value="TreeGrafter"/>
</dbReference>